<dbReference type="Proteomes" id="UP000448762">
    <property type="component" value="Unassembled WGS sequence"/>
</dbReference>
<dbReference type="AlphaFoldDB" id="A0A2A7SXK7"/>
<proteinExistence type="predicted"/>
<name>A0A2A7SXK7_ENTFC</name>
<dbReference type="EMBL" id="QOVC01000010">
    <property type="protein sequence ID" value="KAA0689010.1"/>
    <property type="molecule type" value="Genomic_DNA"/>
</dbReference>
<protein>
    <submittedName>
        <fullName evidence="2">Uncharacterized protein</fullName>
    </submittedName>
</protein>
<dbReference type="EMBL" id="CP033041">
    <property type="protein sequence ID" value="AYM72671.1"/>
    <property type="molecule type" value="Genomic_DNA"/>
</dbReference>
<evidence type="ECO:0000313" key="3">
    <source>
        <dbReference type="Proteomes" id="UP000275747"/>
    </source>
</evidence>
<evidence type="ECO:0000313" key="1">
    <source>
        <dbReference type="EMBL" id="AYM72671.1"/>
    </source>
</evidence>
<dbReference type="Proteomes" id="UP000275747">
    <property type="component" value="Chromosome"/>
</dbReference>
<organism evidence="2 4">
    <name type="scientific">Enterococcus faecium</name>
    <name type="common">Streptococcus faecium</name>
    <dbReference type="NCBI Taxonomy" id="1352"/>
    <lineage>
        <taxon>Bacteria</taxon>
        <taxon>Bacillati</taxon>
        <taxon>Bacillota</taxon>
        <taxon>Bacilli</taxon>
        <taxon>Lactobacillales</taxon>
        <taxon>Enterococcaceae</taxon>
        <taxon>Enterococcus</taxon>
    </lineage>
</organism>
<evidence type="ECO:0000313" key="2">
    <source>
        <dbReference type="EMBL" id="KAA0689010.1"/>
    </source>
</evidence>
<reference evidence="2 4" key="1">
    <citation type="submission" date="2018-07" db="EMBL/GenBank/DDBJ databases">
        <title>High quality draft genome sequencing of Enterococcus faecium exhibiting probiotic potential isolated from mucus of freshwater fish.</title>
        <authorList>
            <person name="El-Jeni R."/>
            <person name="Ghedira K."/>
            <person name="Abdelhak S."/>
            <person name="El-Bour M."/>
            <person name="Bouhaouala-Zahar B."/>
        </authorList>
    </citation>
    <scope>NUCLEOTIDE SEQUENCE [LARGE SCALE GENOMIC DNA]</scope>
    <source>
        <strain evidence="2 4">R.A73</strain>
    </source>
</reference>
<gene>
    <name evidence="1" type="ORF">D9Z05_05115</name>
    <name evidence="2" type="ORF">DTX73_12055</name>
</gene>
<accession>A0A2A7SXK7</accession>
<reference evidence="1 3" key="2">
    <citation type="submission" date="2018-10" db="EMBL/GenBank/DDBJ databases">
        <title>Escaping from acidified nitrite in gastric host defense: Transcriptomic basis for resistance to free nitrous acid in Enterococcus faecalis.</title>
        <authorList>
            <person name="Yu Z."/>
            <person name="Shi D."/>
            <person name="Liu W."/>
            <person name="Meng F."/>
        </authorList>
    </citation>
    <scope>NUCLEOTIDE SEQUENCE [LARGE SCALE GENOMIC DNA]</scope>
    <source>
        <strain evidence="1 3">JE1</strain>
    </source>
</reference>
<evidence type="ECO:0000313" key="4">
    <source>
        <dbReference type="Proteomes" id="UP000448762"/>
    </source>
</evidence>
<sequence length="88" mass="10250">MSNVLARSLLSNRRKYVPEVNELVKVPLLVPEKFLEETIVEPIRFCRAIATFNTVDAPALRLVRLCLTVYERVVEVDQKDFRDTLYII</sequence>